<evidence type="ECO:0000256" key="1">
    <source>
        <dbReference type="SAM" id="MobiDB-lite"/>
    </source>
</evidence>
<protein>
    <submittedName>
        <fullName evidence="2">Uncharacterized protein</fullName>
    </submittedName>
</protein>
<evidence type="ECO:0000313" key="2">
    <source>
        <dbReference type="EMBL" id="KAF2024739.1"/>
    </source>
</evidence>
<dbReference type="AlphaFoldDB" id="A0A9P4H022"/>
<dbReference type="GO" id="GO:0098703">
    <property type="term" value="P:calcium ion import across plasma membrane"/>
    <property type="evidence" value="ECO:0007669"/>
    <property type="project" value="InterPro"/>
</dbReference>
<evidence type="ECO:0000313" key="3">
    <source>
        <dbReference type="Proteomes" id="UP000799777"/>
    </source>
</evidence>
<reference evidence="2" key="1">
    <citation type="journal article" date="2020" name="Stud. Mycol.">
        <title>101 Dothideomycetes genomes: a test case for predicting lifestyles and emergence of pathogens.</title>
        <authorList>
            <person name="Haridas S."/>
            <person name="Albert R."/>
            <person name="Binder M."/>
            <person name="Bloem J."/>
            <person name="Labutti K."/>
            <person name="Salamov A."/>
            <person name="Andreopoulos B."/>
            <person name="Baker S."/>
            <person name="Barry K."/>
            <person name="Bills G."/>
            <person name="Bluhm B."/>
            <person name="Cannon C."/>
            <person name="Castanera R."/>
            <person name="Culley D."/>
            <person name="Daum C."/>
            <person name="Ezra D."/>
            <person name="Gonzalez J."/>
            <person name="Henrissat B."/>
            <person name="Kuo A."/>
            <person name="Liang C."/>
            <person name="Lipzen A."/>
            <person name="Lutzoni F."/>
            <person name="Magnuson J."/>
            <person name="Mondo S."/>
            <person name="Nolan M."/>
            <person name="Ohm R."/>
            <person name="Pangilinan J."/>
            <person name="Park H.-J."/>
            <person name="Ramirez L."/>
            <person name="Alfaro M."/>
            <person name="Sun H."/>
            <person name="Tritt A."/>
            <person name="Yoshinaga Y."/>
            <person name="Zwiers L.-H."/>
            <person name="Turgeon B."/>
            <person name="Goodwin S."/>
            <person name="Spatafora J."/>
            <person name="Crous P."/>
            <person name="Grigoriev I."/>
        </authorList>
    </citation>
    <scope>NUCLEOTIDE SEQUENCE</scope>
    <source>
        <strain evidence="2">CBS 110217</strain>
    </source>
</reference>
<accession>A0A9P4H022</accession>
<gene>
    <name evidence="2" type="ORF">EK21DRAFT_21695</name>
</gene>
<dbReference type="Pfam" id="PF12929">
    <property type="entry name" value="Mid1"/>
    <property type="match status" value="1"/>
</dbReference>
<sequence length="658" mass="73154">MLPQKPTLVRSRLLAALPTTFVLSIALASLLSPHRTSAIETPDTLAPTVLDQPLLDAASDPLASLQDDMSNDDGSGGYAPDFDYFDRSLLGRQESQEPQLRELKNDEKTEMDIAQGATAFFVLKKGQSRIVRAEDDAPEALEARAIANTPGNLVAEDIAVDHDEKDDKRDDTSDELRKRQSTNRVWLSANTCRQPMFTEGQAPQSHPQLVMYISTSNPRPGPNSTTGLATAPVLFDSGFASLDLNTSSDVYIGIAAPNLENGWFGSWHFEMTASLHGTYYTYNQSDPFLYLIDSDSDSALFITYNLSDPTNTTNTTEQWIDNNPFRMYAWPVGDNTNITGMEHSLCALKSLNNETDVTVQTTITTKFGGNLPKSQFHVQGLKNGTKYNGFLTVEGSQNVLQLPGAGAVRGGGYVFKQFEFMTKFDTSCQVIYDLEFCDSVAYAVPSSDKYKNDDDGLKALYVDQAKKYYDNFNKSIQQVACDTTSDAQYSLARNCNDCKIDYKNWLCSVLIPRCEDWQAPDAKWWLQPRNVNALLPDGSSTYNGNMSKEFNETKRDRFAFSKSRNPMIDETIQPGPYKELKPCEDLCFDIVRSCPAKLEFSCPNPPARDSSYGRRDPKEEDLWCNFPGAVQKLNVQGGVGRVDLRVGYVLMAAVLVVL</sequence>
<feature type="non-terminal residue" evidence="2">
    <location>
        <position position="658"/>
    </location>
</feature>
<dbReference type="EMBL" id="ML978286">
    <property type="protein sequence ID" value="KAF2024739.1"/>
    <property type="molecule type" value="Genomic_DNA"/>
</dbReference>
<feature type="region of interest" description="Disordered" evidence="1">
    <location>
        <begin position="159"/>
        <end position="179"/>
    </location>
</feature>
<proteinExistence type="predicted"/>
<dbReference type="GO" id="GO:0005262">
    <property type="term" value="F:calcium channel activity"/>
    <property type="evidence" value="ECO:0007669"/>
    <property type="project" value="InterPro"/>
</dbReference>
<dbReference type="OrthoDB" id="5405745at2759"/>
<dbReference type="PANTHER" id="PTHR39142">
    <property type="entry name" value="MID1P"/>
    <property type="match status" value="1"/>
</dbReference>
<dbReference type="InterPro" id="IPR024338">
    <property type="entry name" value="MID1/Yam8"/>
</dbReference>
<organism evidence="2 3">
    <name type="scientific">Setomelanomma holmii</name>
    <dbReference type="NCBI Taxonomy" id="210430"/>
    <lineage>
        <taxon>Eukaryota</taxon>
        <taxon>Fungi</taxon>
        <taxon>Dikarya</taxon>
        <taxon>Ascomycota</taxon>
        <taxon>Pezizomycotina</taxon>
        <taxon>Dothideomycetes</taxon>
        <taxon>Pleosporomycetidae</taxon>
        <taxon>Pleosporales</taxon>
        <taxon>Pleosporineae</taxon>
        <taxon>Phaeosphaeriaceae</taxon>
        <taxon>Setomelanomma</taxon>
    </lineage>
</organism>
<feature type="compositionally biased region" description="Basic and acidic residues" evidence="1">
    <location>
        <begin position="159"/>
        <end position="178"/>
    </location>
</feature>
<dbReference type="PANTHER" id="PTHR39142:SF1">
    <property type="entry name" value="AEL197CP"/>
    <property type="match status" value="1"/>
</dbReference>
<comment type="caution">
    <text evidence="2">The sequence shown here is derived from an EMBL/GenBank/DDBJ whole genome shotgun (WGS) entry which is preliminary data.</text>
</comment>
<keyword evidence="3" id="KW-1185">Reference proteome</keyword>
<dbReference type="Proteomes" id="UP000799777">
    <property type="component" value="Unassembled WGS sequence"/>
</dbReference>
<name>A0A9P4H022_9PLEO</name>